<dbReference type="KEGG" id="osg:BST96_13170"/>
<dbReference type="Gene3D" id="2.30.30.40">
    <property type="entry name" value="SH3 Domains"/>
    <property type="match status" value="1"/>
</dbReference>
<comment type="subcellular location">
    <subcellularLocation>
        <location evidence="1">Cytoplasm</location>
    </subcellularLocation>
</comment>
<evidence type="ECO:0000313" key="5">
    <source>
        <dbReference type="EMBL" id="ARN76408.1"/>
    </source>
</evidence>
<dbReference type="Gene3D" id="2.40.50.180">
    <property type="entry name" value="CheA-289, Domain 4"/>
    <property type="match status" value="1"/>
</dbReference>
<evidence type="ECO:0000259" key="4">
    <source>
        <dbReference type="PROSITE" id="PS50851"/>
    </source>
</evidence>
<keyword evidence="3" id="KW-0963">Cytoplasm</keyword>
<evidence type="ECO:0000256" key="3">
    <source>
        <dbReference type="ARBA" id="ARBA00022490"/>
    </source>
</evidence>
<evidence type="ECO:0000256" key="1">
    <source>
        <dbReference type="ARBA" id="ARBA00004496"/>
    </source>
</evidence>
<dbReference type="Proteomes" id="UP000193450">
    <property type="component" value="Chromosome"/>
</dbReference>
<dbReference type="InterPro" id="IPR039315">
    <property type="entry name" value="CheW"/>
</dbReference>
<accession>A0A1X9NEE3</accession>
<dbReference type="PANTHER" id="PTHR22617">
    <property type="entry name" value="CHEMOTAXIS SENSOR HISTIDINE KINASE-RELATED"/>
    <property type="match status" value="1"/>
</dbReference>
<evidence type="ECO:0000256" key="2">
    <source>
        <dbReference type="ARBA" id="ARBA00021483"/>
    </source>
</evidence>
<dbReference type="GO" id="GO:0006935">
    <property type="term" value="P:chemotaxis"/>
    <property type="evidence" value="ECO:0007669"/>
    <property type="project" value="InterPro"/>
</dbReference>
<dbReference type="OrthoDB" id="9790406at2"/>
<protein>
    <recommendedName>
        <fullName evidence="2">Chemotaxis protein CheW</fullName>
    </recommendedName>
</protein>
<dbReference type="PANTHER" id="PTHR22617:SF45">
    <property type="entry name" value="CHEMOTAXIS PROTEIN CHEW"/>
    <property type="match status" value="1"/>
</dbReference>
<gene>
    <name evidence="5" type="ORF">BST96_13170</name>
</gene>
<dbReference type="AlphaFoldDB" id="A0A1X9NEE3"/>
<name>A0A1X9NEE3_9GAMM</name>
<keyword evidence="6" id="KW-1185">Reference proteome</keyword>
<proteinExistence type="predicted"/>
<organism evidence="5 6">
    <name type="scientific">Oceanicoccus sagamiensis</name>
    <dbReference type="NCBI Taxonomy" id="716816"/>
    <lineage>
        <taxon>Bacteria</taxon>
        <taxon>Pseudomonadati</taxon>
        <taxon>Pseudomonadota</taxon>
        <taxon>Gammaproteobacteria</taxon>
        <taxon>Cellvibrionales</taxon>
        <taxon>Spongiibacteraceae</taxon>
        <taxon>Oceanicoccus</taxon>
    </lineage>
</organism>
<dbReference type="SMART" id="SM00260">
    <property type="entry name" value="CheW"/>
    <property type="match status" value="1"/>
</dbReference>
<dbReference type="InterPro" id="IPR002545">
    <property type="entry name" value="CheW-lke_dom"/>
</dbReference>
<evidence type="ECO:0000313" key="6">
    <source>
        <dbReference type="Proteomes" id="UP000193450"/>
    </source>
</evidence>
<reference evidence="5 6" key="1">
    <citation type="submission" date="2016-11" db="EMBL/GenBank/DDBJ databases">
        <title>Trade-off between light-utilization and light-protection in marine flavobacteria.</title>
        <authorList>
            <person name="Kumagai Y."/>
        </authorList>
    </citation>
    <scope>NUCLEOTIDE SEQUENCE [LARGE SCALE GENOMIC DNA]</scope>
    <source>
        <strain evidence="5 6">NBRC 107125</strain>
    </source>
</reference>
<dbReference type="Pfam" id="PF01584">
    <property type="entry name" value="CheW"/>
    <property type="match status" value="1"/>
</dbReference>
<dbReference type="PROSITE" id="PS50851">
    <property type="entry name" value="CHEW"/>
    <property type="match status" value="1"/>
</dbReference>
<feature type="domain" description="CheW-like" evidence="4">
    <location>
        <begin position="25"/>
        <end position="169"/>
    </location>
</feature>
<dbReference type="InterPro" id="IPR036061">
    <property type="entry name" value="CheW-like_dom_sf"/>
</dbReference>
<dbReference type="STRING" id="716816.BST96_13170"/>
<dbReference type="GO" id="GO:0005829">
    <property type="term" value="C:cytosol"/>
    <property type="evidence" value="ECO:0007669"/>
    <property type="project" value="TreeGrafter"/>
</dbReference>
<dbReference type="GO" id="GO:0007165">
    <property type="term" value="P:signal transduction"/>
    <property type="evidence" value="ECO:0007669"/>
    <property type="project" value="InterPro"/>
</dbReference>
<sequence>MDIDSIAVAAETEVSLEGIDFIASGNQYLTFTLGQEHYGVDILCVREIRGWDKPTLIPNSPSYVKGVVNLRGLIVPIIDLRVRFQVGEASYNPTTVVIVLALDDEQGSRTMGYVVDAVSDVLNAEDDEIKKAPLFQANVSPDYVEGIVNVGNDVVTILSTEALQRLENENNE</sequence>
<dbReference type="SUPFAM" id="SSF50341">
    <property type="entry name" value="CheW-like"/>
    <property type="match status" value="1"/>
</dbReference>
<dbReference type="EMBL" id="CP019343">
    <property type="protein sequence ID" value="ARN76408.1"/>
    <property type="molecule type" value="Genomic_DNA"/>
</dbReference>